<sequence>MKFPLQLSFKIIAIAPQISVTDAAGALKFYVKQKAFKLKESVKVFADTAQTRELYAIDADRVLDFNAQYKFTARDGRTLGSLRRKGMRSLWSAKYDILVSGGQMLHINEENPWIKVADAIFSDIPLVGLFSGYLFHPAYRVTRADGTQVLRVHKLSAFMEGRYQIDSTAPMNEDEQETALLSVFMMLLLERMRG</sequence>
<evidence type="ECO:0000313" key="1">
    <source>
        <dbReference type="EMBL" id="KFN44708.1"/>
    </source>
</evidence>
<dbReference type="InterPro" id="IPR007612">
    <property type="entry name" value="LOR"/>
</dbReference>
<accession>A0A091AWN5</accession>
<dbReference type="eggNOG" id="COG4894">
    <property type="taxonomic scope" value="Bacteria"/>
</dbReference>
<dbReference type="PATRIC" id="fig|1121015.4.peg.290"/>
<organism evidence="1 2">
    <name type="scientific">Arenimonas oryziterrae DSM 21050 = YC6267</name>
    <dbReference type="NCBI Taxonomy" id="1121015"/>
    <lineage>
        <taxon>Bacteria</taxon>
        <taxon>Pseudomonadati</taxon>
        <taxon>Pseudomonadota</taxon>
        <taxon>Gammaproteobacteria</taxon>
        <taxon>Lysobacterales</taxon>
        <taxon>Lysobacteraceae</taxon>
        <taxon>Arenimonas</taxon>
    </lineage>
</organism>
<protein>
    <submittedName>
        <fullName evidence="1">Uncharacterized protein</fullName>
    </submittedName>
</protein>
<dbReference type="STRING" id="1121015.GCA_000420545_01239"/>
<gene>
    <name evidence="1" type="ORF">N789_01465</name>
</gene>
<dbReference type="EMBL" id="AVCI01000001">
    <property type="protein sequence ID" value="KFN44708.1"/>
    <property type="molecule type" value="Genomic_DNA"/>
</dbReference>
<comment type="caution">
    <text evidence="1">The sequence shown here is derived from an EMBL/GenBank/DDBJ whole genome shotgun (WGS) entry which is preliminary data.</text>
</comment>
<name>A0A091AWN5_9GAMM</name>
<dbReference type="Pfam" id="PF04525">
    <property type="entry name" value="LOR"/>
    <property type="match status" value="1"/>
</dbReference>
<evidence type="ECO:0000313" key="2">
    <source>
        <dbReference type="Proteomes" id="UP000029385"/>
    </source>
</evidence>
<reference evidence="1 2" key="1">
    <citation type="submission" date="2013-09" db="EMBL/GenBank/DDBJ databases">
        <title>Genome sequencing of Arenimonas oryziterrae.</title>
        <authorList>
            <person name="Chen F."/>
            <person name="Wang G."/>
        </authorList>
    </citation>
    <scope>NUCLEOTIDE SEQUENCE [LARGE SCALE GENOMIC DNA]</scope>
    <source>
        <strain evidence="1 2">YC6267</strain>
    </source>
</reference>
<dbReference type="Proteomes" id="UP000029385">
    <property type="component" value="Unassembled WGS sequence"/>
</dbReference>
<dbReference type="AlphaFoldDB" id="A0A091AWN5"/>
<keyword evidence="2" id="KW-1185">Reference proteome</keyword>
<dbReference type="RefSeq" id="WP_022968878.1">
    <property type="nucleotide sequence ID" value="NZ_ATVD01000002.1"/>
</dbReference>
<proteinExistence type="predicted"/>
<dbReference type="OrthoDB" id="572274at2"/>